<name>A0ABN3KGI0_9ACTN</name>
<dbReference type="InterPro" id="IPR004006">
    <property type="entry name" value="DhaK_dom"/>
</dbReference>
<gene>
    <name evidence="8" type="ORF">GCM10010191_94300</name>
</gene>
<dbReference type="RefSeq" id="WP_344598595.1">
    <property type="nucleotide sequence ID" value="NZ_BAAARW010000050.1"/>
</dbReference>
<dbReference type="PROSITE" id="PS51481">
    <property type="entry name" value="DHAK"/>
    <property type="match status" value="1"/>
</dbReference>
<dbReference type="SMART" id="SM01120">
    <property type="entry name" value="Dak2"/>
    <property type="match status" value="1"/>
</dbReference>
<keyword evidence="1" id="KW-0808">Transferase</keyword>
<dbReference type="PANTHER" id="PTHR28629:SF4">
    <property type="entry name" value="TRIOKINASE_FMN CYCLASE"/>
    <property type="match status" value="1"/>
</dbReference>
<dbReference type="PANTHER" id="PTHR28629">
    <property type="entry name" value="TRIOKINASE/FMN CYCLASE"/>
    <property type="match status" value="1"/>
</dbReference>
<dbReference type="PROSITE" id="PS51480">
    <property type="entry name" value="DHAL"/>
    <property type="match status" value="1"/>
</dbReference>
<dbReference type="Gene3D" id="1.25.40.340">
    <property type="match status" value="1"/>
</dbReference>
<evidence type="ECO:0000313" key="9">
    <source>
        <dbReference type="Proteomes" id="UP001501231"/>
    </source>
</evidence>
<dbReference type="InterPro" id="IPR036117">
    <property type="entry name" value="DhaL_dom_sf"/>
</dbReference>
<dbReference type="InterPro" id="IPR004007">
    <property type="entry name" value="DhaL_dom"/>
</dbReference>
<keyword evidence="2" id="KW-0547">Nucleotide-binding</keyword>
<dbReference type="InterPro" id="IPR050861">
    <property type="entry name" value="Dihydroxyacetone_Kinase"/>
</dbReference>
<dbReference type="SUPFAM" id="SSF82549">
    <property type="entry name" value="DAK1/DegV-like"/>
    <property type="match status" value="1"/>
</dbReference>
<proteinExistence type="predicted"/>
<evidence type="ECO:0000256" key="4">
    <source>
        <dbReference type="ARBA" id="ARBA00022840"/>
    </source>
</evidence>
<dbReference type="Proteomes" id="UP001501231">
    <property type="component" value="Unassembled WGS sequence"/>
</dbReference>
<dbReference type="GO" id="GO:0016301">
    <property type="term" value="F:kinase activity"/>
    <property type="evidence" value="ECO:0007669"/>
    <property type="project" value="UniProtKB-KW"/>
</dbReference>
<reference evidence="8 9" key="1">
    <citation type="journal article" date="2019" name="Int. J. Syst. Evol. Microbiol.">
        <title>The Global Catalogue of Microorganisms (GCM) 10K type strain sequencing project: providing services to taxonomists for standard genome sequencing and annotation.</title>
        <authorList>
            <consortium name="The Broad Institute Genomics Platform"/>
            <consortium name="The Broad Institute Genome Sequencing Center for Infectious Disease"/>
            <person name="Wu L."/>
            <person name="Ma J."/>
        </authorList>
    </citation>
    <scope>NUCLEOTIDE SEQUENCE [LARGE SCALE GENOMIC DNA]</scope>
    <source>
        <strain evidence="8 9">JCM 3325</strain>
    </source>
</reference>
<evidence type="ECO:0000256" key="2">
    <source>
        <dbReference type="ARBA" id="ARBA00022741"/>
    </source>
</evidence>
<evidence type="ECO:0000256" key="3">
    <source>
        <dbReference type="ARBA" id="ARBA00022777"/>
    </source>
</evidence>
<protein>
    <submittedName>
        <fullName evidence="8">Dihydroxyacetone kinase family protein</fullName>
    </submittedName>
</protein>
<comment type="caution">
    <text evidence="8">The sequence shown here is derived from an EMBL/GenBank/DDBJ whole genome shotgun (WGS) entry which is preliminary data.</text>
</comment>
<feature type="region of interest" description="Disordered" evidence="5">
    <location>
        <begin position="335"/>
        <end position="360"/>
    </location>
</feature>
<dbReference type="Gene3D" id="3.30.1180.20">
    <property type="entry name" value="Dihydroxyacetone kinase, domain 2"/>
    <property type="match status" value="1"/>
</dbReference>
<dbReference type="Gene3D" id="3.40.50.10440">
    <property type="entry name" value="Dihydroxyacetone kinase, domain 1"/>
    <property type="match status" value="1"/>
</dbReference>
<feature type="domain" description="DhaL" evidence="6">
    <location>
        <begin position="364"/>
        <end position="561"/>
    </location>
</feature>
<keyword evidence="4" id="KW-0067">ATP-binding</keyword>
<dbReference type="NCBIfam" id="NF011049">
    <property type="entry name" value="PRK14479.1"/>
    <property type="match status" value="1"/>
</dbReference>
<evidence type="ECO:0000256" key="5">
    <source>
        <dbReference type="SAM" id="MobiDB-lite"/>
    </source>
</evidence>
<dbReference type="SUPFAM" id="SSF101473">
    <property type="entry name" value="DhaL-like"/>
    <property type="match status" value="1"/>
</dbReference>
<dbReference type="Pfam" id="PF02733">
    <property type="entry name" value="Dak1"/>
    <property type="match status" value="1"/>
</dbReference>
<accession>A0ABN3KGI0</accession>
<organism evidence="8 9">
    <name type="scientific">Actinomadura vinacea</name>
    <dbReference type="NCBI Taxonomy" id="115336"/>
    <lineage>
        <taxon>Bacteria</taxon>
        <taxon>Bacillati</taxon>
        <taxon>Actinomycetota</taxon>
        <taxon>Actinomycetes</taxon>
        <taxon>Streptosporangiales</taxon>
        <taxon>Thermomonosporaceae</taxon>
        <taxon>Actinomadura</taxon>
    </lineage>
</organism>
<keyword evidence="3 8" id="KW-0418">Kinase</keyword>
<evidence type="ECO:0000256" key="1">
    <source>
        <dbReference type="ARBA" id="ARBA00022679"/>
    </source>
</evidence>
<dbReference type="EMBL" id="BAAARW010000050">
    <property type="protein sequence ID" value="GAA2459250.1"/>
    <property type="molecule type" value="Genomic_DNA"/>
</dbReference>
<dbReference type="Pfam" id="PF02734">
    <property type="entry name" value="Dak2"/>
    <property type="match status" value="1"/>
</dbReference>
<evidence type="ECO:0000259" key="6">
    <source>
        <dbReference type="PROSITE" id="PS51480"/>
    </source>
</evidence>
<feature type="domain" description="DhaK" evidence="7">
    <location>
        <begin position="7"/>
        <end position="329"/>
    </location>
</feature>
<keyword evidence="9" id="KW-1185">Reference proteome</keyword>
<evidence type="ECO:0000313" key="8">
    <source>
        <dbReference type="EMBL" id="GAA2459250.1"/>
    </source>
</evidence>
<sequence length="572" mass="57880">MTHVFNAPADFKEEFVSGLAAAYGRYVERVPGASAVMRRGGPRPGRVSLIIGGGSGHYPAFAGVVGDGLATAAVIGDIFTSPSAEQAYRTVRAVDSGAGVLFSYGNYGGDVMHFGLAELRARSEGADVRTVLVTDDIASAPPERAADRRGIAGDFLVFKAAGAAAERGDSLDEAERVAGKANDRTRTLGVAFAGCTFPGRDEPLFTVDPARMEIGLGIHGEPGVRTVDRLTASELAYALVGPLLAERPAGAGDEVALILNGLGGTKYEELFVLYADVARLLAAEGLRVRGPEVGELVTSLDMAGCSLTLGWLDEELAELWDAPADTPAFRRTAAASTVAAPPAPAPVPDGDARPGAGAAPASTRLVRDVLDRMRDRVTAGETELAGLDAVAGDGDHGAGMCRGLKAAADAAARGGEEAGPVLVAAGAAFADRAGGASGALWGVLLDRLGTALTGGTGSGAVAAGLRSGAVEMMRLGRSAPGDKTLLDALVPFLDVLEERLAAGDGLPAAWTAALPAAADGAAATAALVTRRGRAAALGERGRGTPDPGAVSLTWCLEEAADVLAETLNGGRT</sequence>
<evidence type="ECO:0000259" key="7">
    <source>
        <dbReference type="PROSITE" id="PS51481"/>
    </source>
</evidence>